<dbReference type="EMBL" id="MU003721">
    <property type="protein sequence ID" value="KAF2802695.1"/>
    <property type="molecule type" value="Genomic_DNA"/>
</dbReference>
<feature type="region of interest" description="Disordered" evidence="1">
    <location>
        <begin position="205"/>
        <end position="243"/>
    </location>
</feature>
<dbReference type="GeneID" id="54463390"/>
<reference evidence="2 4" key="1">
    <citation type="journal article" date="2020" name="Stud. Mycol.">
        <title>101 Dothideomycetes genomes: a test case for predicting lifestyles and emergence of pathogens.</title>
        <authorList>
            <person name="Haridas S."/>
            <person name="Albert R."/>
            <person name="Binder M."/>
            <person name="Bloem J."/>
            <person name="Labutti K."/>
            <person name="Salamov A."/>
            <person name="Andreopoulos B."/>
            <person name="Baker S."/>
            <person name="Barry K."/>
            <person name="Bills G."/>
            <person name="Bluhm B."/>
            <person name="Cannon C."/>
            <person name="Castanera R."/>
            <person name="Culley D."/>
            <person name="Daum C."/>
            <person name="Ezra D."/>
            <person name="Gonzalez J."/>
            <person name="Henrissat B."/>
            <person name="Kuo A."/>
            <person name="Liang C."/>
            <person name="Lipzen A."/>
            <person name="Lutzoni F."/>
            <person name="Magnuson J."/>
            <person name="Mondo S."/>
            <person name="Nolan M."/>
            <person name="Ohm R."/>
            <person name="Pangilinan J."/>
            <person name="Park H.-J."/>
            <person name="Ramirez L."/>
            <person name="Alfaro M."/>
            <person name="Sun H."/>
            <person name="Tritt A."/>
            <person name="Yoshinaga Y."/>
            <person name="Zwiers L.-H."/>
            <person name="Turgeon B."/>
            <person name="Goodwin S."/>
            <person name="Spatafora J."/>
            <person name="Crous P."/>
            <person name="Grigoriev I."/>
        </authorList>
    </citation>
    <scope>NUCLEOTIDE SEQUENCE</scope>
    <source>
        <strain evidence="2 4">CBS 304.34</strain>
    </source>
</reference>
<feature type="compositionally biased region" description="Pro residues" evidence="1">
    <location>
        <begin position="109"/>
        <end position="136"/>
    </location>
</feature>
<dbReference type="AlphaFoldDB" id="A0A6A6Y396"/>
<evidence type="ECO:0000313" key="3">
    <source>
        <dbReference type="Proteomes" id="UP000504636"/>
    </source>
</evidence>
<dbReference type="RefSeq" id="XP_033569659.1">
    <property type="nucleotide sequence ID" value="XM_033722497.1"/>
</dbReference>
<organism evidence="2">
    <name type="scientific">Mytilinidion resinicola</name>
    <dbReference type="NCBI Taxonomy" id="574789"/>
    <lineage>
        <taxon>Eukaryota</taxon>
        <taxon>Fungi</taxon>
        <taxon>Dikarya</taxon>
        <taxon>Ascomycota</taxon>
        <taxon>Pezizomycotina</taxon>
        <taxon>Dothideomycetes</taxon>
        <taxon>Pleosporomycetidae</taxon>
        <taxon>Mytilinidiales</taxon>
        <taxon>Mytilinidiaceae</taxon>
        <taxon>Mytilinidion</taxon>
    </lineage>
</organism>
<dbReference type="Proteomes" id="UP000504636">
    <property type="component" value="Unplaced"/>
</dbReference>
<protein>
    <submittedName>
        <fullName evidence="2 4">Uncharacterized protein</fullName>
    </submittedName>
</protein>
<accession>A0A6A6Y396</accession>
<feature type="compositionally biased region" description="Pro residues" evidence="1">
    <location>
        <begin position="87"/>
        <end position="101"/>
    </location>
</feature>
<evidence type="ECO:0000256" key="1">
    <source>
        <dbReference type="SAM" id="MobiDB-lite"/>
    </source>
</evidence>
<feature type="region of interest" description="Disordered" evidence="1">
    <location>
        <begin position="260"/>
        <end position="316"/>
    </location>
</feature>
<evidence type="ECO:0000313" key="4">
    <source>
        <dbReference type="RefSeq" id="XP_033569659.1"/>
    </source>
</evidence>
<evidence type="ECO:0000313" key="2">
    <source>
        <dbReference type="EMBL" id="KAF2802695.1"/>
    </source>
</evidence>
<feature type="compositionally biased region" description="Polar residues" evidence="1">
    <location>
        <begin position="260"/>
        <end position="280"/>
    </location>
</feature>
<feature type="region of interest" description="Disordered" evidence="1">
    <location>
        <begin position="80"/>
        <end position="136"/>
    </location>
</feature>
<proteinExistence type="predicted"/>
<keyword evidence="3" id="KW-1185">Reference proteome</keyword>
<name>A0A6A6Y396_9PEZI</name>
<reference evidence="4" key="3">
    <citation type="submission" date="2025-04" db="UniProtKB">
        <authorList>
            <consortium name="RefSeq"/>
        </authorList>
    </citation>
    <scope>IDENTIFICATION</scope>
    <source>
        <strain evidence="4">CBS 304.34</strain>
    </source>
</reference>
<reference evidence="4" key="2">
    <citation type="submission" date="2020-04" db="EMBL/GenBank/DDBJ databases">
        <authorList>
            <consortium name="NCBI Genome Project"/>
        </authorList>
    </citation>
    <scope>NUCLEOTIDE SEQUENCE</scope>
    <source>
        <strain evidence="4">CBS 304.34</strain>
    </source>
</reference>
<sequence>MFCYLSYHQSEKSALWTQWPPPTRRLLPSFIHPRQSRTVCTHNTSVDPFNTDSLYGPCIPPKASVSSSSIITTLDTVTTSTTLLTPNPTPPRLCSETPPPHSRSNRPLPKTPRPSNDPPLYLPSHHPIPIPSPLPVPAPKHGRHLAPLPTSTSSITGIVVGCFSAVVIVSAASRLPYQRTNPHIINRGLMGGAAFSAPYLEDVRAHCSPRPQGQDRRVLPQTPGRVGRDSAAEEEEESESFKRAEEISLGLVIEEGSVQAKHSTSFPAPPVNSSTSNDAGSTARARGRLDTSACTPTPMSGQRLRAPPPNMPAKGVLRPRSEIRPLRADPEVGEFAVAPLALGKRQGDYGGLGLEGSYPPAGMV</sequence>
<gene>
    <name evidence="2 4" type="ORF">BDZ99DRAFT_482571</name>
</gene>